<accession>A0ABT7V708</accession>
<protein>
    <submittedName>
        <fullName evidence="1">MmcQ/YjbR family DNA-binding protein</fullName>
    </submittedName>
</protein>
<evidence type="ECO:0000313" key="1">
    <source>
        <dbReference type="EMBL" id="MDM8274285.1"/>
    </source>
</evidence>
<keyword evidence="1" id="KW-0238">DNA-binding</keyword>
<dbReference type="GO" id="GO:0003677">
    <property type="term" value="F:DNA binding"/>
    <property type="evidence" value="ECO:0007669"/>
    <property type="project" value="UniProtKB-KW"/>
</dbReference>
<dbReference type="RefSeq" id="WP_289544157.1">
    <property type="nucleotide sequence ID" value="NZ_JAUDDZ010000002.1"/>
</dbReference>
<dbReference type="Proteomes" id="UP001529421">
    <property type="component" value="Unassembled WGS sequence"/>
</dbReference>
<proteinExistence type="predicted"/>
<reference evidence="2" key="1">
    <citation type="submission" date="2023-06" db="EMBL/GenBank/DDBJ databases">
        <title>Identification and characterization of horizontal gene transfer across gut microbiota members of farm animals based on homology search.</title>
        <authorList>
            <person name="Zeman M."/>
            <person name="Kubasova T."/>
            <person name="Jahodarova E."/>
            <person name="Nykrynova M."/>
            <person name="Rychlik I."/>
        </authorList>
    </citation>
    <scope>NUCLEOTIDE SEQUENCE [LARGE SCALE GENOMIC DNA]</scope>
    <source>
        <strain evidence="2">154_Feed</strain>
    </source>
</reference>
<dbReference type="SUPFAM" id="SSF142906">
    <property type="entry name" value="YjbR-like"/>
    <property type="match status" value="1"/>
</dbReference>
<dbReference type="PANTHER" id="PTHR35145:SF1">
    <property type="entry name" value="CYTOPLASMIC PROTEIN"/>
    <property type="match status" value="1"/>
</dbReference>
<organism evidence="1 2">
    <name type="scientific">Enorma phocaeensis</name>
    <dbReference type="NCBI Taxonomy" id="1871019"/>
    <lineage>
        <taxon>Bacteria</taxon>
        <taxon>Bacillati</taxon>
        <taxon>Actinomycetota</taxon>
        <taxon>Coriobacteriia</taxon>
        <taxon>Coriobacteriales</taxon>
        <taxon>Coriobacteriaceae</taxon>
        <taxon>Enorma</taxon>
    </lineage>
</organism>
<dbReference type="PANTHER" id="PTHR35145">
    <property type="entry name" value="CYTOPLASMIC PROTEIN-RELATED"/>
    <property type="match status" value="1"/>
</dbReference>
<dbReference type="EMBL" id="JAUDDZ010000002">
    <property type="protein sequence ID" value="MDM8274285.1"/>
    <property type="molecule type" value="Genomic_DNA"/>
</dbReference>
<name>A0ABT7V708_9ACTN</name>
<dbReference type="Pfam" id="PF04237">
    <property type="entry name" value="YjbR"/>
    <property type="match status" value="1"/>
</dbReference>
<dbReference type="Gene3D" id="3.90.1150.30">
    <property type="match status" value="1"/>
</dbReference>
<comment type="caution">
    <text evidence="1">The sequence shown here is derived from an EMBL/GenBank/DDBJ whole genome shotgun (WGS) entry which is preliminary data.</text>
</comment>
<dbReference type="InterPro" id="IPR058532">
    <property type="entry name" value="YjbR/MT2646/Rv2570-like"/>
</dbReference>
<dbReference type="InterPro" id="IPR038056">
    <property type="entry name" value="YjbR-like_sf"/>
</dbReference>
<gene>
    <name evidence="1" type="ORF">QUW28_02050</name>
</gene>
<dbReference type="InterPro" id="IPR007351">
    <property type="entry name" value="YjbR"/>
</dbReference>
<keyword evidence="2" id="KW-1185">Reference proteome</keyword>
<evidence type="ECO:0000313" key="2">
    <source>
        <dbReference type="Proteomes" id="UP001529421"/>
    </source>
</evidence>
<sequence length="128" mass="14581">MDVSVIDKQLLAHPGATKALHEKWGWMVYWVGGRQFACEFTTSPDAKPPYTGRHLLSLKCAPDRIRELVAEFPDGILPGYYSDERTWISVDLNADLPEELVLDLCDMSYELVFAKLPKRVQREIIGTE</sequence>